<feature type="region of interest" description="Disordered" evidence="3">
    <location>
        <begin position="325"/>
        <end position="351"/>
    </location>
</feature>
<dbReference type="GO" id="GO:0005525">
    <property type="term" value="F:GTP binding"/>
    <property type="evidence" value="ECO:0007669"/>
    <property type="project" value="InterPro"/>
</dbReference>
<feature type="region of interest" description="Disordered" evidence="3">
    <location>
        <begin position="46"/>
        <end position="163"/>
    </location>
</feature>
<sequence length="605" mass="67608">MSSIPQQEPMKPAPKSPIPRSRSDFSYVGLTPREKRWTTDFSLLLPPFSRDTSGYSRLAESPVTLQPKPRNQAVMKLGKSPTLDPNATLAAKPNEAKSPGKCPTSEPGTSRTSSNDDSCKAFKDSKPLGRSHTMEPYIANGGISSNHSNETKRTIHSRTMSRSPTLEPYAIACNSTGFGNENKRSIASKTLSRNPNLDNHLPKCSSSCSKTSSESKTLYPRMELSPIGCPKAAYRLSPLTNSSTSECSRHLSSIRKSPTMDNKTLRYSPLLNQQIISRSPTLDPSVLNRSPRCCHSAVANGPVVSRSPLVSRELLPEVVRSQSLRSLRKSMDKSPSKMRTSESAQSDVSCSIHKHSSTVATNEEDVHRLRNFSLTPKGVINWGDSFRSHSLTSVPGLDLFPSSSSQWDAASTKSYPMTASNSHWNCVRTPQRYRVAIMGADEVGKTSLIRQFQTSEYICAFDTSYDIYKEYAITVILNKEESELEFIEYRLPDEESEEGEERGDEGWNPPFADAHVVVYSVTSRRSFQRAVDALTKVQRLFRRSAVLLVGNKSDLCEHSELNQINLSRFWVIMLTCMLIGRTLLFEDFIQNLILIYVFEQENIRH</sequence>
<feature type="region of interest" description="Disordered" evidence="3">
    <location>
        <begin position="1"/>
        <end position="31"/>
    </location>
</feature>
<evidence type="ECO:0000313" key="5">
    <source>
        <dbReference type="Proteomes" id="UP001497382"/>
    </source>
</evidence>
<feature type="compositionally biased region" description="Polar residues" evidence="3">
    <location>
        <begin position="106"/>
        <end position="116"/>
    </location>
</feature>
<dbReference type="PRINTS" id="PR00449">
    <property type="entry name" value="RASTRNSFRMNG"/>
</dbReference>
<keyword evidence="2" id="KW-0597">Phosphoprotein</keyword>
<dbReference type="GO" id="GO:0005886">
    <property type="term" value="C:plasma membrane"/>
    <property type="evidence" value="ECO:0007669"/>
    <property type="project" value="TreeGrafter"/>
</dbReference>
<protein>
    <submittedName>
        <fullName evidence="4">Uncharacterized protein</fullName>
    </submittedName>
</protein>
<dbReference type="InterPro" id="IPR001806">
    <property type="entry name" value="Small_GTPase"/>
</dbReference>
<dbReference type="SUPFAM" id="SSF52540">
    <property type="entry name" value="P-loop containing nucleoside triphosphate hydrolases"/>
    <property type="match status" value="1"/>
</dbReference>
<dbReference type="GO" id="GO:0003924">
    <property type="term" value="F:GTPase activity"/>
    <property type="evidence" value="ECO:0007669"/>
    <property type="project" value="InterPro"/>
</dbReference>
<dbReference type="EMBL" id="CAXIEN010000459">
    <property type="protein sequence ID" value="CAL1298342.1"/>
    <property type="molecule type" value="Genomic_DNA"/>
</dbReference>
<dbReference type="Gene3D" id="3.40.50.300">
    <property type="entry name" value="P-loop containing nucleotide triphosphate hydrolases"/>
    <property type="match status" value="1"/>
</dbReference>
<comment type="similarity">
    <text evidence="1">Belongs to the small GTPase superfamily. RGK family.</text>
</comment>
<reference evidence="4 5" key="1">
    <citation type="submission" date="2024-04" db="EMBL/GenBank/DDBJ databases">
        <authorList>
            <person name="Rising A."/>
            <person name="Reimegard J."/>
            <person name="Sonavane S."/>
            <person name="Akerstrom W."/>
            <person name="Nylinder S."/>
            <person name="Hedman E."/>
            <person name="Kallberg Y."/>
        </authorList>
    </citation>
    <scope>NUCLEOTIDE SEQUENCE [LARGE SCALE GENOMIC DNA]</scope>
</reference>
<comment type="caution">
    <text evidence="4">The sequence shown here is derived from an EMBL/GenBank/DDBJ whole genome shotgun (WGS) entry which is preliminary data.</text>
</comment>
<evidence type="ECO:0000256" key="2">
    <source>
        <dbReference type="ARBA" id="ARBA00022553"/>
    </source>
</evidence>
<feature type="compositionally biased region" description="Basic and acidic residues" evidence="3">
    <location>
        <begin position="117"/>
        <end position="127"/>
    </location>
</feature>
<dbReference type="SMART" id="SM00175">
    <property type="entry name" value="RAB"/>
    <property type="match status" value="1"/>
</dbReference>
<dbReference type="GO" id="GO:0005246">
    <property type="term" value="F:calcium channel regulator activity"/>
    <property type="evidence" value="ECO:0007669"/>
    <property type="project" value="TreeGrafter"/>
</dbReference>
<feature type="compositionally biased region" description="Polar residues" evidence="3">
    <location>
        <begin position="337"/>
        <end position="349"/>
    </location>
</feature>
<dbReference type="InterPro" id="IPR027417">
    <property type="entry name" value="P-loop_NTPase"/>
</dbReference>
<evidence type="ECO:0000256" key="3">
    <source>
        <dbReference type="SAM" id="MobiDB-lite"/>
    </source>
</evidence>
<proteinExistence type="inferred from homology"/>
<dbReference type="AlphaFoldDB" id="A0AAV2BQ74"/>
<dbReference type="SMART" id="SM00173">
    <property type="entry name" value="RAS"/>
    <property type="match status" value="1"/>
</dbReference>
<evidence type="ECO:0000256" key="1">
    <source>
        <dbReference type="ARBA" id="ARBA00008846"/>
    </source>
</evidence>
<gene>
    <name evidence="4" type="ORF">LARSCL_LOCUS20802</name>
</gene>
<dbReference type="Pfam" id="PF00071">
    <property type="entry name" value="Ras"/>
    <property type="match status" value="1"/>
</dbReference>
<name>A0AAV2BQ74_9ARAC</name>
<dbReference type="Proteomes" id="UP001497382">
    <property type="component" value="Unassembled WGS sequence"/>
</dbReference>
<dbReference type="PANTHER" id="PTHR45775:SF6">
    <property type="entry name" value="RAD, GEM_KIR FAMILY MEMBER 2, ISOFORM C"/>
    <property type="match status" value="1"/>
</dbReference>
<evidence type="ECO:0000313" key="4">
    <source>
        <dbReference type="EMBL" id="CAL1298342.1"/>
    </source>
</evidence>
<organism evidence="4 5">
    <name type="scientific">Larinioides sclopetarius</name>
    <dbReference type="NCBI Taxonomy" id="280406"/>
    <lineage>
        <taxon>Eukaryota</taxon>
        <taxon>Metazoa</taxon>
        <taxon>Ecdysozoa</taxon>
        <taxon>Arthropoda</taxon>
        <taxon>Chelicerata</taxon>
        <taxon>Arachnida</taxon>
        <taxon>Araneae</taxon>
        <taxon>Araneomorphae</taxon>
        <taxon>Entelegynae</taxon>
        <taxon>Araneoidea</taxon>
        <taxon>Araneidae</taxon>
        <taxon>Larinioides</taxon>
    </lineage>
</organism>
<accession>A0AAV2BQ74</accession>
<dbReference type="PANTHER" id="PTHR45775">
    <property type="entry name" value="RAD, GEM/KIR FAMILY MEMBER 2, ISOFORM C"/>
    <property type="match status" value="1"/>
</dbReference>
<dbReference type="InterPro" id="IPR051641">
    <property type="entry name" value="RGK_GTP-binding_reg"/>
</dbReference>
<keyword evidence="5" id="KW-1185">Reference proteome</keyword>